<dbReference type="WBParaSite" id="GPLIN_001211500">
    <property type="protein sequence ID" value="GPLIN_001211500"/>
    <property type="gene ID" value="GPLIN_001211500"/>
</dbReference>
<reference evidence="2" key="3">
    <citation type="submission" date="2016-06" db="UniProtKB">
        <authorList>
            <consortium name="WormBaseParasite"/>
        </authorList>
    </citation>
    <scope>IDENTIFICATION</scope>
</reference>
<evidence type="ECO:0000313" key="2">
    <source>
        <dbReference type="WBParaSite" id="GPLIN_001211500"/>
    </source>
</evidence>
<evidence type="ECO:0000313" key="1">
    <source>
        <dbReference type="Proteomes" id="UP000050741"/>
    </source>
</evidence>
<proteinExistence type="predicted"/>
<dbReference type="AlphaFoldDB" id="A0A183CGW0"/>
<sequence>MLLSSLLQNGTLANLNEWKKSCQKLKEWKESCQSYVMAVSYWHNKLTLGGNPELNQALIVLVNKVNEFSIEGMDEFFNRRLREPLAIAKSNCATLEYNNKERVIMKLKVELIAKTSCETWEEFETTDQKWEIFNTSRQKWEEWVNSCQLHVKTVSILHNKLTLDNLSIIADIYEALDALQKKGICKEFNTFSVEVELELINKQKGKKKRLTIKKNSSIMLRHAFMTQN</sequence>
<reference evidence="1" key="2">
    <citation type="submission" date="2014-05" db="EMBL/GenBank/DDBJ databases">
        <title>The genome and life-stage specific transcriptomes of Globodera pallida elucidate key aspects of plant parasitism by a cyst nematode.</title>
        <authorList>
            <person name="Cotton J.A."/>
            <person name="Lilley C.J."/>
            <person name="Jones L.M."/>
            <person name="Kikuchi T."/>
            <person name="Reid A.J."/>
            <person name="Thorpe P."/>
            <person name="Tsai I.J."/>
            <person name="Beasley H."/>
            <person name="Blok V."/>
            <person name="Cock P.J.A."/>
            <person name="Van den Akker S.E."/>
            <person name="Holroyd N."/>
            <person name="Hunt M."/>
            <person name="Mantelin S."/>
            <person name="Naghra H."/>
            <person name="Pain A."/>
            <person name="Palomares-Rius J.E."/>
            <person name="Zarowiecki M."/>
            <person name="Berriman M."/>
            <person name="Jones J.T."/>
            <person name="Urwin P.E."/>
        </authorList>
    </citation>
    <scope>NUCLEOTIDE SEQUENCE [LARGE SCALE GENOMIC DNA]</scope>
    <source>
        <strain evidence="1">Lindley</strain>
    </source>
</reference>
<keyword evidence="1" id="KW-1185">Reference proteome</keyword>
<name>A0A183CGW0_GLOPA</name>
<protein>
    <submittedName>
        <fullName evidence="2">DHC_N2 domain-containing protein</fullName>
    </submittedName>
</protein>
<reference evidence="1" key="1">
    <citation type="submission" date="2013-12" db="EMBL/GenBank/DDBJ databases">
        <authorList>
            <person name="Aslett M."/>
        </authorList>
    </citation>
    <scope>NUCLEOTIDE SEQUENCE [LARGE SCALE GENOMIC DNA]</scope>
    <source>
        <strain evidence="1">Lindley</strain>
    </source>
</reference>
<dbReference type="Proteomes" id="UP000050741">
    <property type="component" value="Unassembled WGS sequence"/>
</dbReference>
<accession>A0A183CGW0</accession>
<organism evidence="1 2">
    <name type="scientific">Globodera pallida</name>
    <name type="common">Potato cyst nematode worm</name>
    <name type="synonym">Heterodera pallida</name>
    <dbReference type="NCBI Taxonomy" id="36090"/>
    <lineage>
        <taxon>Eukaryota</taxon>
        <taxon>Metazoa</taxon>
        <taxon>Ecdysozoa</taxon>
        <taxon>Nematoda</taxon>
        <taxon>Chromadorea</taxon>
        <taxon>Rhabditida</taxon>
        <taxon>Tylenchina</taxon>
        <taxon>Tylenchomorpha</taxon>
        <taxon>Tylenchoidea</taxon>
        <taxon>Heteroderidae</taxon>
        <taxon>Heteroderinae</taxon>
        <taxon>Globodera</taxon>
    </lineage>
</organism>